<dbReference type="EMBL" id="CP016438">
    <property type="protein sequence ID" value="ANS63527.1"/>
    <property type="molecule type" value="Genomic_DNA"/>
</dbReference>
<organism evidence="1 2">
    <name type="scientific">Streptomyces lincolnensis</name>
    <dbReference type="NCBI Taxonomy" id="1915"/>
    <lineage>
        <taxon>Bacteria</taxon>
        <taxon>Bacillati</taxon>
        <taxon>Actinomycetota</taxon>
        <taxon>Actinomycetes</taxon>
        <taxon>Kitasatosporales</taxon>
        <taxon>Streptomycetaceae</taxon>
        <taxon>Streptomyces</taxon>
    </lineage>
</organism>
<evidence type="ECO:0000313" key="1">
    <source>
        <dbReference type="EMBL" id="ANS63527.1"/>
    </source>
</evidence>
<gene>
    <name evidence="1" type="ORF">SLINC_1303</name>
</gene>
<dbReference type="OrthoDB" id="5186832at2"/>
<dbReference type="KEGG" id="sls:SLINC_1303"/>
<evidence type="ECO:0000313" key="2">
    <source>
        <dbReference type="Proteomes" id="UP000092598"/>
    </source>
</evidence>
<name>A0A1B1M504_STRLN</name>
<sequence>MGLFSSTEEIDLSPPGLVPVSDRVAEQLPDPGEYLLRLLGGLSPESYELAAAEIDRVRHANGAVVGAKLKGVAYRDWKSGPLALLVGLLAADGITTGAWASFGLGRKQNREVGAIVQALVQEQGVPAAATWTVTHRAEKCDVDFLAESLTASYEKQAGLITNGDVIKAFRKWQR</sequence>
<proteinExistence type="predicted"/>
<dbReference type="RefSeq" id="WP_067427992.1">
    <property type="nucleotide sequence ID" value="NZ_CP016438.1"/>
</dbReference>
<dbReference type="Proteomes" id="UP000092598">
    <property type="component" value="Chromosome"/>
</dbReference>
<reference evidence="1 2" key="1">
    <citation type="submission" date="2016-07" db="EMBL/GenBank/DDBJ databases">
        <title>Enhancement of antibiotic productionsby engineered nitrateutilization in actinobacteria.</title>
        <authorList>
            <person name="Meng S.C."/>
        </authorList>
    </citation>
    <scope>NUCLEOTIDE SEQUENCE [LARGE SCALE GENOMIC DNA]</scope>
    <source>
        <strain evidence="1 2">NRRL 2936</strain>
    </source>
</reference>
<protein>
    <submittedName>
        <fullName evidence="1">Uncharacterized protein</fullName>
    </submittedName>
</protein>
<dbReference type="AlphaFoldDB" id="A0A1B1M504"/>
<accession>A0A1B1M504</accession>
<keyword evidence="2" id="KW-1185">Reference proteome</keyword>